<accession>A0A6G0YX39</accession>
<dbReference type="InterPro" id="IPR043203">
    <property type="entry name" value="VGCC_Ca_Na"/>
</dbReference>
<reference evidence="9 10" key="1">
    <citation type="submission" date="2019-08" db="EMBL/GenBank/DDBJ databases">
        <title>Whole genome of Aphis craccivora.</title>
        <authorList>
            <person name="Voronova N.V."/>
            <person name="Shulinski R.S."/>
            <person name="Bandarenka Y.V."/>
            <person name="Zhorov D.G."/>
            <person name="Warner D."/>
        </authorList>
    </citation>
    <scope>NUCLEOTIDE SEQUENCE [LARGE SCALE GENOMIC DNA]</scope>
    <source>
        <strain evidence="9">180601</strain>
        <tissue evidence="9">Whole Body</tissue>
    </source>
</reference>
<evidence type="ECO:0000256" key="6">
    <source>
        <dbReference type="SAM" id="Phobius"/>
    </source>
</evidence>
<keyword evidence="2 6" id="KW-0812">Transmembrane</keyword>
<feature type="compositionally biased region" description="Acidic residues" evidence="5">
    <location>
        <begin position="377"/>
        <end position="386"/>
    </location>
</feature>
<evidence type="ECO:0000256" key="2">
    <source>
        <dbReference type="ARBA" id="ARBA00022692"/>
    </source>
</evidence>
<name>A0A6G0YX39_APHCR</name>
<feature type="chain" id="PRO_5026076902" evidence="7">
    <location>
        <begin position="21"/>
        <end position="917"/>
    </location>
</feature>
<evidence type="ECO:0000256" key="4">
    <source>
        <dbReference type="ARBA" id="ARBA00023136"/>
    </source>
</evidence>
<dbReference type="GO" id="GO:0019228">
    <property type="term" value="P:neuronal action potential"/>
    <property type="evidence" value="ECO:0007669"/>
    <property type="project" value="TreeGrafter"/>
</dbReference>
<comment type="subcellular location">
    <subcellularLocation>
        <location evidence="1">Membrane</location>
        <topology evidence="1">Multi-pass membrane protein</topology>
    </subcellularLocation>
</comment>
<dbReference type="OrthoDB" id="6620610at2759"/>
<evidence type="ECO:0000259" key="8">
    <source>
        <dbReference type="Pfam" id="PF00520"/>
    </source>
</evidence>
<feature type="domain" description="Ion transport" evidence="8">
    <location>
        <begin position="484"/>
        <end position="726"/>
    </location>
</feature>
<dbReference type="GO" id="GO:0001518">
    <property type="term" value="C:voltage-gated sodium channel complex"/>
    <property type="evidence" value="ECO:0007669"/>
    <property type="project" value="TreeGrafter"/>
</dbReference>
<dbReference type="EMBL" id="VUJU01002084">
    <property type="protein sequence ID" value="KAF0762640.1"/>
    <property type="molecule type" value="Genomic_DNA"/>
</dbReference>
<keyword evidence="7" id="KW-0732">Signal</keyword>
<feature type="compositionally biased region" description="Pro residues" evidence="5">
    <location>
        <begin position="301"/>
        <end position="320"/>
    </location>
</feature>
<keyword evidence="3 6" id="KW-1133">Transmembrane helix</keyword>
<dbReference type="FunFam" id="1.10.287.70:FF:000089">
    <property type="entry name" value="Sodium channel protein"/>
    <property type="match status" value="1"/>
</dbReference>
<dbReference type="GO" id="GO:0086010">
    <property type="term" value="P:membrane depolarization during action potential"/>
    <property type="evidence" value="ECO:0007669"/>
    <property type="project" value="TreeGrafter"/>
</dbReference>
<sequence>MTLTIFCLMVFALFALQVYMGELRNKCVMINEDNVNWLIWINKEQNWLSDNEGNPMLCGNVTGARHCPVGYVCLGVGPNPNHGYTNFDNFLWSMLTTFQLITLDYWENVYNIVLATCGPMSVIFFTVVVFFGSFYLINLMLAVVALSYEEEAEITQEERRKDLTDYRDESTFSFDPSRIPVKQLQDRQNREKKKVDGRKGVLLSSVTRKRKKSRRRRTPSQQRSQQPEHQQPEPQQQENTTDDRDGTVDGVIDAAEQEVEIVATMASEADVSAVAVALGDCEDGEDSCSRSSTPRRKPSRSPDPPAQPVTPPPQPEPPPGTSGTSTAVTKPNVAADSLRPCALVAPQGRERWLLGSRQGSANTSEGNNRDSSLDDSGVVDDHDDGEATSQSQSHHTSPQPQQCGYHQLPQNSTNDNGLAVSKSIKVIKCNGLKTKPFGRNGEAEYVSQVVVIDDQNCSNCNRNCIDYQTWMRVQNCLHKVVRDPLFELFIMACIICNTIVLAIEHHGMSQNVRNILDVGNKVFTTIFTVECLFKLIALSNEFFNCGWNIFDMIIVTASLLDLSFEMIDGLSVLRCLRLEKRIAATNGELRVLKLAQSWTTMKVLLSIIISTIGALGNLTFVLIIIIYIFAVIGMQLFSKEYMPEKFDPDPVPRWNFSDFFHSFMMIFRILCGEWIEPLWDCMKAEEKEGFGICFAIFLPALVMGNFMVLNLFLALLLNSFNSEELKSKKEQGQQEVDEEMAHYRERWAHHVRVISNVCQKCRVQNSSRRSSISLSNIPKDTIVSLVDYEEVGDGSKLERSFQRIRSIIRKRKRRQSRTETTSCDTSVNFKLENTVKQLMRIKNEKKKLKTETVNMSDDEIFERHQNCEYDIEITNNRIESDQNDGTSLVLNAGYLDQQEKTDRRIQRAMTEDSTDTG</sequence>
<dbReference type="PANTHER" id="PTHR10037">
    <property type="entry name" value="VOLTAGE-GATED CATION CHANNEL CALCIUM AND SODIUM"/>
    <property type="match status" value="1"/>
</dbReference>
<feature type="transmembrane region" description="Helical" evidence="6">
    <location>
        <begin position="603"/>
        <end position="634"/>
    </location>
</feature>
<dbReference type="InterPro" id="IPR027359">
    <property type="entry name" value="Volt_channel_dom_sf"/>
</dbReference>
<keyword evidence="9" id="KW-0407">Ion channel</keyword>
<keyword evidence="9" id="KW-0406">Ion transport</keyword>
<feature type="compositionally biased region" description="Low complexity" evidence="5">
    <location>
        <begin position="388"/>
        <end position="402"/>
    </location>
</feature>
<evidence type="ECO:0000256" key="1">
    <source>
        <dbReference type="ARBA" id="ARBA00004141"/>
    </source>
</evidence>
<dbReference type="SUPFAM" id="SSF81324">
    <property type="entry name" value="Voltage-gated potassium channels"/>
    <property type="match status" value="2"/>
</dbReference>
<comment type="caution">
    <text evidence="9">The sequence shown here is derived from an EMBL/GenBank/DDBJ whole genome shotgun (WGS) entry which is preliminary data.</text>
</comment>
<organism evidence="9 10">
    <name type="scientific">Aphis craccivora</name>
    <name type="common">Cowpea aphid</name>
    <dbReference type="NCBI Taxonomy" id="307492"/>
    <lineage>
        <taxon>Eukaryota</taxon>
        <taxon>Metazoa</taxon>
        <taxon>Ecdysozoa</taxon>
        <taxon>Arthropoda</taxon>
        <taxon>Hexapoda</taxon>
        <taxon>Insecta</taxon>
        <taxon>Pterygota</taxon>
        <taxon>Neoptera</taxon>
        <taxon>Paraneoptera</taxon>
        <taxon>Hemiptera</taxon>
        <taxon>Sternorrhyncha</taxon>
        <taxon>Aphidomorpha</taxon>
        <taxon>Aphidoidea</taxon>
        <taxon>Aphididae</taxon>
        <taxon>Aphidini</taxon>
        <taxon>Aphis</taxon>
        <taxon>Aphis</taxon>
    </lineage>
</organism>
<dbReference type="InterPro" id="IPR005821">
    <property type="entry name" value="Ion_trans_dom"/>
</dbReference>
<feature type="compositionally biased region" description="Basic residues" evidence="5">
    <location>
        <begin position="207"/>
        <end position="218"/>
    </location>
</feature>
<evidence type="ECO:0000256" key="5">
    <source>
        <dbReference type="SAM" id="MobiDB-lite"/>
    </source>
</evidence>
<evidence type="ECO:0000256" key="3">
    <source>
        <dbReference type="ARBA" id="ARBA00022989"/>
    </source>
</evidence>
<protein>
    <submittedName>
        <fullName evidence="9">Sodium channel protein 60E-like isoform X1</fullName>
    </submittedName>
</protein>
<dbReference type="GO" id="GO:0005248">
    <property type="term" value="F:voltage-gated sodium channel activity"/>
    <property type="evidence" value="ECO:0007669"/>
    <property type="project" value="TreeGrafter"/>
</dbReference>
<dbReference type="AlphaFoldDB" id="A0A6G0YX39"/>
<evidence type="ECO:0000313" key="10">
    <source>
        <dbReference type="Proteomes" id="UP000478052"/>
    </source>
</evidence>
<feature type="non-terminal residue" evidence="9">
    <location>
        <position position="917"/>
    </location>
</feature>
<dbReference type="Pfam" id="PF00520">
    <property type="entry name" value="Ion_trans"/>
    <property type="match status" value="2"/>
</dbReference>
<feature type="signal peptide" evidence="7">
    <location>
        <begin position="1"/>
        <end position="20"/>
    </location>
</feature>
<dbReference type="Gene3D" id="1.10.287.70">
    <property type="match status" value="2"/>
</dbReference>
<feature type="region of interest" description="Disordered" evidence="5">
    <location>
        <begin position="281"/>
        <end position="328"/>
    </location>
</feature>
<feature type="compositionally biased region" description="Low complexity" evidence="5">
    <location>
        <begin position="219"/>
        <end position="238"/>
    </location>
</feature>
<evidence type="ECO:0000313" key="9">
    <source>
        <dbReference type="EMBL" id="KAF0762640.1"/>
    </source>
</evidence>
<keyword evidence="10" id="KW-1185">Reference proteome</keyword>
<proteinExistence type="predicted"/>
<feature type="compositionally biased region" description="Polar residues" evidence="5">
    <location>
        <begin position="357"/>
        <end position="366"/>
    </location>
</feature>
<keyword evidence="4 6" id="KW-0472">Membrane</keyword>
<dbReference type="FunFam" id="1.10.287.70:FF:000370">
    <property type="entry name" value="Sodium channel protein 60E"/>
    <property type="match status" value="1"/>
</dbReference>
<feature type="region of interest" description="Disordered" evidence="5">
    <location>
        <begin position="206"/>
        <end position="247"/>
    </location>
</feature>
<dbReference type="Gene3D" id="1.20.120.350">
    <property type="entry name" value="Voltage-gated potassium channels. Chain C"/>
    <property type="match status" value="1"/>
</dbReference>
<feature type="domain" description="Ion transport" evidence="8">
    <location>
        <begin position="2"/>
        <end position="153"/>
    </location>
</feature>
<dbReference type="PANTHER" id="PTHR10037:SF62">
    <property type="entry name" value="SODIUM CHANNEL PROTEIN 60E"/>
    <property type="match status" value="1"/>
</dbReference>
<dbReference type="Proteomes" id="UP000478052">
    <property type="component" value="Unassembled WGS sequence"/>
</dbReference>
<keyword evidence="9" id="KW-0813">Transport</keyword>
<feature type="transmembrane region" description="Helical" evidence="6">
    <location>
        <begin position="692"/>
        <end position="717"/>
    </location>
</feature>
<evidence type="ECO:0000256" key="7">
    <source>
        <dbReference type="SAM" id="SignalP"/>
    </source>
</evidence>
<dbReference type="FunFam" id="1.20.120.350:FF:000068">
    <property type="entry name" value="Sodium channel protein"/>
    <property type="match status" value="1"/>
</dbReference>
<feature type="region of interest" description="Disordered" evidence="5">
    <location>
        <begin position="356"/>
        <end position="411"/>
    </location>
</feature>
<gene>
    <name evidence="9" type="ORF">FWK35_00023952</name>
</gene>